<evidence type="ECO:0000256" key="1">
    <source>
        <dbReference type="SAM" id="MobiDB-lite"/>
    </source>
</evidence>
<dbReference type="InterPro" id="IPR003615">
    <property type="entry name" value="HNH_nuc"/>
</dbReference>
<gene>
    <name evidence="3" type="primary">56</name>
    <name evidence="3" type="ORF">PBI_MAJA_56</name>
</gene>
<organism evidence="3 4">
    <name type="scientific">Arthrobacter phage Maja</name>
    <dbReference type="NCBI Taxonomy" id="2499009"/>
    <lineage>
        <taxon>Viruses</taxon>
        <taxon>Duplodnaviria</taxon>
        <taxon>Heunggongvirae</taxon>
        <taxon>Uroviricota</taxon>
        <taxon>Caudoviricetes</taxon>
        <taxon>Majavirus</taxon>
        <taxon>Majavirus maja</taxon>
    </lineage>
</organism>
<dbReference type="Gene3D" id="1.10.30.50">
    <property type="match status" value="1"/>
</dbReference>
<evidence type="ECO:0000313" key="4">
    <source>
        <dbReference type="Proteomes" id="UP000287918"/>
    </source>
</evidence>
<keyword evidence="3" id="KW-0255">Endonuclease</keyword>
<dbReference type="InterPro" id="IPR002711">
    <property type="entry name" value="HNH"/>
</dbReference>
<evidence type="ECO:0000259" key="2">
    <source>
        <dbReference type="SMART" id="SM00507"/>
    </source>
</evidence>
<keyword evidence="3" id="KW-0540">Nuclease</keyword>
<keyword evidence="4" id="KW-1185">Reference proteome</keyword>
<dbReference type="KEGG" id="vg:55009959"/>
<dbReference type="RefSeq" id="YP_009818616.1">
    <property type="nucleotide sequence ID" value="NC_048140.1"/>
</dbReference>
<dbReference type="Proteomes" id="UP000287918">
    <property type="component" value="Segment"/>
</dbReference>
<dbReference type="GO" id="GO:0004519">
    <property type="term" value="F:endonuclease activity"/>
    <property type="evidence" value="ECO:0007669"/>
    <property type="project" value="UniProtKB-KW"/>
</dbReference>
<dbReference type="EMBL" id="MK279899">
    <property type="protein sequence ID" value="AZS11753.1"/>
    <property type="molecule type" value="Genomic_DNA"/>
</dbReference>
<evidence type="ECO:0000313" key="3">
    <source>
        <dbReference type="EMBL" id="AZS11753.1"/>
    </source>
</evidence>
<proteinExistence type="predicted"/>
<dbReference type="Pfam" id="PF01844">
    <property type="entry name" value="HNH"/>
    <property type="match status" value="1"/>
</dbReference>
<name>A0A3S9UN31_9CAUD</name>
<sequence>MSWCFAPTHKPRASTGQPAGLFPCVQEVAAVSKNAGRSGGRWRELKANQRAKRLPCWICRQPINYEAGHKDDDSFSVDHFKHRSTHPHLAEDPENLRSAHLRCNKSRGDRDAPPDLGDTAGLW</sequence>
<feature type="domain" description="HNH nuclease" evidence="2">
    <location>
        <begin position="45"/>
        <end position="105"/>
    </location>
</feature>
<dbReference type="GeneID" id="55009959"/>
<protein>
    <submittedName>
        <fullName evidence="3">HNH endonuclease</fullName>
    </submittedName>
</protein>
<reference evidence="3 4" key="1">
    <citation type="submission" date="2018-12" db="EMBL/GenBank/DDBJ databases">
        <authorList>
            <person name="Rimple P.A."/>
            <person name="Stoner T.H."/>
            <person name="Garlena R.A."/>
            <person name="Russell D.A."/>
            <person name="Pope W.H."/>
            <person name="Jacobs-Sera D."/>
            <person name="Hatfull G.F."/>
        </authorList>
    </citation>
    <scope>NUCLEOTIDE SEQUENCE [LARGE SCALE GENOMIC DNA]</scope>
</reference>
<dbReference type="GO" id="GO:0008270">
    <property type="term" value="F:zinc ion binding"/>
    <property type="evidence" value="ECO:0007669"/>
    <property type="project" value="InterPro"/>
</dbReference>
<keyword evidence="3" id="KW-0378">Hydrolase</keyword>
<dbReference type="SMART" id="SM00507">
    <property type="entry name" value="HNHc"/>
    <property type="match status" value="1"/>
</dbReference>
<accession>A0A3S9UN31</accession>
<feature type="region of interest" description="Disordered" evidence="1">
    <location>
        <begin position="103"/>
        <end position="123"/>
    </location>
</feature>
<dbReference type="GO" id="GO:0003676">
    <property type="term" value="F:nucleic acid binding"/>
    <property type="evidence" value="ECO:0007669"/>
    <property type="project" value="InterPro"/>
</dbReference>